<evidence type="ECO:0000256" key="9">
    <source>
        <dbReference type="HAMAP-Rule" id="MF_01808"/>
    </source>
</evidence>
<dbReference type="Proteomes" id="UP000823964">
    <property type="component" value="Unassembled WGS sequence"/>
</dbReference>
<dbReference type="GO" id="GO:0051301">
    <property type="term" value="P:cell division"/>
    <property type="evidence" value="ECO:0007669"/>
    <property type="project" value="UniProtKB-KW"/>
</dbReference>
<gene>
    <name evidence="9" type="primary">xerC</name>
    <name evidence="13" type="ORF">H9862_04095</name>
</gene>
<evidence type="ECO:0000256" key="5">
    <source>
        <dbReference type="ARBA" id="ARBA00022908"/>
    </source>
</evidence>
<dbReference type="PROSITE" id="PS51898">
    <property type="entry name" value="TYR_RECOMBINASE"/>
    <property type="match status" value="1"/>
</dbReference>
<sequence length="333" mass="37948">MRRESDRGEEDASARRFLQFLEGERNASPCTLEAYGRSLQQFRVWMGARFSSWELCETDDFRSWLYVALEQQLKPATIRLRFAALRSLYTYMMQREGLAVNPLAELVLPRASQRLPVHLSLRQMEELLSLPLRTPQDKKSPAWLPYRDAAILELFYSCGMRLSELVGLNADALGGDRSCVRVLGKGRKVRLVPVGDYAREALDRYRSMAPLEADGPLFISRLGRRMTGRSVQQMLDKYLRCSDIPFRISPHKLRHTFATHMLDAGADLRSVQELLGHSSLSTTQIYTHVTKARMREVYRRAHPRADGPLTADGEDDDLAPELPPLPGDDDETP</sequence>
<comment type="subcellular location">
    <subcellularLocation>
        <location evidence="1 9">Cytoplasm</location>
    </subcellularLocation>
</comment>
<dbReference type="Gene3D" id="1.10.443.10">
    <property type="entry name" value="Intergrase catalytic core"/>
    <property type="match status" value="1"/>
</dbReference>
<feature type="domain" description="Tyr recombinase" evidence="11">
    <location>
        <begin position="114"/>
        <end position="299"/>
    </location>
</feature>
<keyword evidence="8 9" id="KW-0131">Cell cycle</keyword>
<dbReference type="SUPFAM" id="SSF47823">
    <property type="entry name" value="lambda integrase-like, N-terminal domain"/>
    <property type="match status" value="1"/>
</dbReference>
<keyword evidence="5 9" id="KW-0229">DNA integration</keyword>
<comment type="caution">
    <text evidence="13">The sequence shown here is derived from an EMBL/GenBank/DDBJ whole genome shotgun (WGS) entry which is preliminary data.</text>
</comment>
<dbReference type="InterPro" id="IPR004107">
    <property type="entry name" value="Integrase_SAM-like_N"/>
</dbReference>
<feature type="active site" evidence="9">
    <location>
        <position position="251"/>
    </location>
</feature>
<evidence type="ECO:0000313" key="14">
    <source>
        <dbReference type="Proteomes" id="UP000823964"/>
    </source>
</evidence>
<dbReference type="Pfam" id="PF00589">
    <property type="entry name" value="Phage_integrase"/>
    <property type="match status" value="1"/>
</dbReference>
<evidence type="ECO:0000256" key="8">
    <source>
        <dbReference type="ARBA" id="ARBA00023306"/>
    </source>
</evidence>
<evidence type="ECO:0000256" key="4">
    <source>
        <dbReference type="ARBA" id="ARBA00022829"/>
    </source>
</evidence>
<dbReference type="AlphaFoldDB" id="A0A9D1VB70"/>
<proteinExistence type="inferred from homology"/>
<evidence type="ECO:0000256" key="10">
    <source>
        <dbReference type="SAM" id="MobiDB-lite"/>
    </source>
</evidence>
<keyword evidence="7 9" id="KW-0233">DNA recombination</keyword>
<comment type="subunit">
    <text evidence="9">Forms a cyclic heterotetrameric complex composed of two molecules of XerC and two molecules of XerD.</text>
</comment>
<dbReference type="PANTHER" id="PTHR30349">
    <property type="entry name" value="PHAGE INTEGRASE-RELATED"/>
    <property type="match status" value="1"/>
</dbReference>
<dbReference type="GO" id="GO:0005737">
    <property type="term" value="C:cytoplasm"/>
    <property type="evidence" value="ECO:0007669"/>
    <property type="project" value="UniProtKB-SubCell"/>
</dbReference>
<dbReference type="Gene3D" id="1.10.150.130">
    <property type="match status" value="1"/>
</dbReference>
<name>A0A9D1VB70_9BACT</name>
<dbReference type="InterPro" id="IPR050090">
    <property type="entry name" value="Tyrosine_recombinase_XerCD"/>
</dbReference>
<evidence type="ECO:0000256" key="6">
    <source>
        <dbReference type="ARBA" id="ARBA00023125"/>
    </source>
</evidence>
<reference evidence="13" key="2">
    <citation type="submission" date="2021-04" db="EMBL/GenBank/DDBJ databases">
        <authorList>
            <person name="Gilroy R."/>
        </authorList>
    </citation>
    <scope>NUCLEOTIDE SEQUENCE</scope>
    <source>
        <strain evidence="13">14975</strain>
    </source>
</reference>
<feature type="active site" evidence="9">
    <location>
        <position position="254"/>
    </location>
</feature>
<protein>
    <recommendedName>
        <fullName evidence="9">Tyrosine recombinase XerC</fullName>
    </recommendedName>
</protein>
<comment type="similarity">
    <text evidence="9">Belongs to the 'phage' integrase family. XerC subfamily.</text>
</comment>
<dbReference type="InterPro" id="IPR044068">
    <property type="entry name" value="CB"/>
</dbReference>
<dbReference type="GO" id="GO:0003677">
    <property type="term" value="F:DNA binding"/>
    <property type="evidence" value="ECO:0007669"/>
    <property type="project" value="UniProtKB-UniRule"/>
</dbReference>
<dbReference type="InterPro" id="IPR011010">
    <property type="entry name" value="DNA_brk_join_enz"/>
</dbReference>
<evidence type="ECO:0000256" key="2">
    <source>
        <dbReference type="ARBA" id="ARBA00022490"/>
    </source>
</evidence>
<feature type="active site" evidence="9">
    <location>
        <position position="277"/>
    </location>
</feature>
<dbReference type="GO" id="GO:0007059">
    <property type="term" value="P:chromosome segregation"/>
    <property type="evidence" value="ECO:0007669"/>
    <property type="project" value="UniProtKB-UniRule"/>
</dbReference>
<dbReference type="GO" id="GO:0009037">
    <property type="term" value="F:tyrosine-based site-specific recombinase activity"/>
    <property type="evidence" value="ECO:0007669"/>
    <property type="project" value="UniProtKB-UniRule"/>
</dbReference>
<organism evidence="13 14">
    <name type="scientific">Candidatus Akkermansia intestinigallinarum</name>
    <dbReference type="NCBI Taxonomy" id="2838431"/>
    <lineage>
        <taxon>Bacteria</taxon>
        <taxon>Pseudomonadati</taxon>
        <taxon>Verrucomicrobiota</taxon>
        <taxon>Verrucomicrobiia</taxon>
        <taxon>Verrucomicrobiales</taxon>
        <taxon>Akkermansiaceae</taxon>
        <taxon>Akkermansia</taxon>
    </lineage>
</organism>
<dbReference type="CDD" id="cd00798">
    <property type="entry name" value="INT_XerDC_C"/>
    <property type="match status" value="1"/>
</dbReference>
<keyword evidence="6 9" id="KW-0238">DNA-binding</keyword>
<dbReference type="HAMAP" id="MF_01808">
    <property type="entry name" value="Recomb_XerC_XerD"/>
    <property type="match status" value="1"/>
</dbReference>
<dbReference type="InterPro" id="IPR002104">
    <property type="entry name" value="Integrase_catalytic"/>
</dbReference>
<dbReference type="Pfam" id="PF02899">
    <property type="entry name" value="Phage_int_SAM_1"/>
    <property type="match status" value="1"/>
</dbReference>
<dbReference type="InterPro" id="IPR013762">
    <property type="entry name" value="Integrase-like_cat_sf"/>
</dbReference>
<comment type="function">
    <text evidence="9">Site-specific tyrosine recombinase, which acts by catalyzing the cutting and rejoining of the recombining DNA molecules. The XerC-XerD complex is essential to convert dimers of the bacterial chromosome into monomers to permit their segregation at cell division. It also contributes to the segregational stability of plasmids.</text>
</comment>
<dbReference type="PROSITE" id="PS51900">
    <property type="entry name" value="CB"/>
    <property type="match status" value="1"/>
</dbReference>
<keyword evidence="3 9" id="KW-0132">Cell division</keyword>
<feature type="active site" evidence="9">
    <location>
        <position position="161"/>
    </location>
</feature>
<dbReference type="InterPro" id="IPR023009">
    <property type="entry name" value="Tyrosine_recombinase_XerC/XerD"/>
</dbReference>
<dbReference type="EMBL" id="DXFQ01000064">
    <property type="protein sequence ID" value="HIX19767.1"/>
    <property type="molecule type" value="Genomic_DNA"/>
</dbReference>
<evidence type="ECO:0000256" key="1">
    <source>
        <dbReference type="ARBA" id="ARBA00004496"/>
    </source>
</evidence>
<keyword evidence="4 9" id="KW-0159">Chromosome partition</keyword>
<feature type="domain" description="Core-binding (CB)" evidence="12">
    <location>
        <begin position="8"/>
        <end position="93"/>
    </location>
</feature>
<evidence type="ECO:0000313" key="13">
    <source>
        <dbReference type="EMBL" id="HIX19767.1"/>
    </source>
</evidence>
<dbReference type="SUPFAM" id="SSF56349">
    <property type="entry name" value="DNA breaking-rejoining enzymes"/>
    <property type="match status" value="1"/>
</dbReference>
<evidence type="ECO:0000256" key="3">
    <source>
        <dbReference type="ARBA" id="ARBA00022618"/>
    </source>
</evidence>
<dbReference type="PANTHER" id="PTHR30349:SF41">
    <property type="entry name" value="INTEGRASE_RECOMBINASE PROTEIN MJ0367-RELATED"/>
    <property type="match status" value="1"/>
</dbReference>
<feature type="region of interest" description="Disordered" evidence="10">
    <location>
        <begin position="300"/>
        <end position="333"/>
    </location>
</feature>
<feature type="active site" evidence="9">
    <location>
        <position position="185"/>
    </location>
</feature>
<dbReference type="InterPro" id="IPR010998">
    <property type="entry name" value="Integrase_recombinase_N"/>
</dbReference>
<evidence type="ECO:0000259" key="12">
    <source>
        <dbReference type="PROSITE" id="PS51900"/>
    </source>
</evidence>
<evidence type="ECO:0000259" key="11">
    <source>
        <dbReference type="PROSITE" id="PS51898"/>
    </source>
</evidence>
<reference evidence="13" key="1">
    <citation type="journal article" date="2021" name="PeerJ">
        <title>Extensive microbial diversity within the chicken gut microbiome revealed by metagenomics and culture.</title>
        <authorList>
            <person name="Gilroy R."/>
            <person name="Ravi A."/>
            <person name="Getino M."/>
            <person name="Pursley I."/>
            <person name="Horton D.L."/>
            <person name="Alikhan N.F."/>
            <person name="Baker D."/>
            <person name="Gharbi K."/>
            <person name="Hall N."/>
            <person name="Watson M."/>
            <person name="Adriaenssens E.M."/>
            <person name="Foster-Nyarko E."/>
            <person name="Jarju S."/>
            <person name="Secka A."/>
            <person name="Antonio M."/>
            <person name="Oren A."/>
            <person name="Chaudhuri R.R."/>
            <person name="La Ragione R."/>
            <person name="Hildebrand F."/>
            <person name="Pallen M.J."/>
        </authorList>
    </citation>
    <scope>NUCLEOTIDE SEQUENCE</scope>
    <source>
        <strain evidence="13">14975</strain>
    </source>
</reference>
<keyword evidence="2 9" id="KW-0963">Cytoplasm</keyword>
<feature type="active site" description="O-(3'-phospho-DNA)-tyrosine intermediate" evidence="9">
    <location>
        <position position="286"/>
    </location>
</feature>
<accession>A0A9D1VB70</accession>
<dbReference type="GO" id="GO:0006313">
    <property type="term" value="P:DNA transposition"/>
    <property type="evidence" value="ECO:0007669"/>
    <property type="project" value="UniProtKB-UniRule"/>
</dbReference>
<evidence type="ECO:0000256" key="7">
    <source>
        <dbReference type="ARBA" id="ARBA00023172"/>
    </source>
</evidence>